<proteinExistence type="predicted"/>
<dbReference type="RefSeq" id="WP_147012282.1">
    <property type="nucleotide sequence ID" value="NZ_VORB01000001.1"/>
</dbReference>
<evidence type="ECO:0008006" key="3">
    <source>
        <dbReference type="Google" id="ProtNLM"/>
    </source>
</evidence>
<dbReference type="EMBL" id="VORB01000001">
    <property type="protein sequence ID" value="TXC85139.1"/>
    <property type="molecule type" value="Genomic_DNA"/>
</dbReference>
<protein>
    <recommendedName>
        <fullName evidence="3">T9SS type A sorting domain-containing protein</fullName>
    </recommendedName>
</protein>
<gene>
    <name evidence="1" type="ORF">FRX97_00515</name>
</gene>
<dbReference type="Proteomes" id="UP000321168">
    <property type="component" value="Unassembled WGS sequence"/>
</dbReference>
<dbReference type="OrthoDB" id="9765926at2"/>
<sequence length="928" mass="103640">MKRLIFTTLISLFNLLGFGQRIYTNPIQGYVGEQQTITLFAEDFPNDSIIGFQLRMDFDETQVSVDSLEFHQGAFNQNTVNLLQTESSLSIYFLNEVNGAQTHFLTSTIEDGPILSFNIAFTGNKPGNKTPQASGFNVFTYKTGEFFQFETEVYQYQIAPVTLVKTELDLNVNKRLFCFGDTLNAEFLTNRNPIPANTSFELQLSDNKGNFNQPTTIATLTGDDGAFEPIIMNFDSTFKDGFYTLRVKGNNPSFISPEDTVVIAIGRNYNDTIQKSFCNGRTYRLPWGQEVRTSGTYSHLYKSFVNCDSNVTYTLSFNEATLKPKAVFCINQDTVILNVGQQGEGTYYIAGQKYFSEFYPSQFNPGTYPITYLKNFEECFGLARDSIIIADTSQIEATLGELCQDAALDLNTLVSHQPGIFSGENLYGTNFISTGLDPKNYQVKYQYTNPLGCTSTSSINILVNPTPLFSVDSIPDFCVIDSTITLLEPQINVPGNGIFLVNQIQTQEFNPNELEAGEHWVKFDFTSLKGCFNSDSVSFKVNPNPVLTQNSAIDPICNSSDEIKIDTTILPLGGTYSGFAVYADSTGFFFNPQTADSGSFAIEYAYTDSLGCSSTTSFNIEVRKQVYPRILNLDTAICKNGNAILPLADLEGGIFTLNGKELDSILPHLYIADTTYAVHYYLTDGVCETTISDSFSIIAPQEANLVQGNFPVCDGETVRFELDNPNASNFRWFRSIDLNKDSIEIGTEKAIEFGEAGNYFVHFFDGQCYSKSEPVSVEFFQNPQPFIYQEGEEIYLDKEYKSNTWLFSGDTITTDTTYFYPNHPGDYEVLVVDENGCSAFSNLITVGFYKSVVTLGPNPTNGPLKIYWEQPYTEIDVRIQDMSGKIVMETNLSGGLFGEINVPGEQGYFIITITSQGELLDRWKVLKY</sequence>
<evidence type="ECO:0000313" key="2">
    <source>
        <dbReference type="Proteomes" id="UP000321168"/>
    </source>
</evidence>
<organism evidence="1 2">
    <name type="scientific">Luteibaculum oceani</name>
    <dbReference type="NCBI Taxonomy" id="1294296"/>
    <lineage>
        <taxon>Bacteria</taxon>
        <taxon>Pseudomonadati</taxon>
        <taxon>Bacteroidota</taxon>
        <taxon>Flavobacteriia</taxon>
        <taxon>Flavobacteriales</taxon>
        <taxon>Luteibaculaceae</taxon>
        <taxon>Luteibaculum</taxon>
    </lineage>
</organism>
<dbReference type="AlphaFoldDB" id="A0A5C6VJT5"/>
<keyword evidence="2" id="KW-1185">Reference proteome</keyword>
<comment type="caution">
    <text evidence="1">The sequence shown here is derived from an EMBL/GenBank/DDBJ whole genome shotgun (WGS) entry which is preliminary data.</text>
</comment>
<reference evidence="1 2" key="1">
    <citation type="submission" date="2019-08" db="EMBL/GenBank/DDBJ databases">
        <title>Genome of Luteibaculum oceani JCM 18817.</title>
        <authorList>
            <person name="Bowman J.P."/>
        </authorList>
    </citation>
    <scope>NUCLEOTIDE SEQUENCE [LARGE SCALE GENOMIC DNA]</scope>
    <source>
        <strain evidence="1 2">JCM 18817</strain>
    </source>
</reference>
<accession>A0A5C6VJT5</accession>
<evidence type="ECO:0000313" key="1">
    <source>
        <dbReference type="EMBL" id="TXC85139.1"/>
    </source>
</evidence>
<name>A0A5C6VJT5_9FLAO</name>